<accession>A0A5J4WPN1</accession>
<dbReference type="OrthoDB" id="148331at2759"/>
<dbReference type="GO" id="GO:0034314">
    <property type="term" value="P:Arp2/3 complex-mediated actin nucleation"/>
    <property type="evidence" value="ECO:0007669"/>
    <property type="project" value="InterPro"/>
</dbReference>
<proteinExistence type="inferred from homology"/>
<gene>
    <name evidence="7" type="ORF">EZS28_008139</name>
</gene>
<comment type="similarity">
    <text evidence="2 6">Belongs to the ARPC2 family.</text>
</comment>
<keyword evidence="3 6" id="KW-0963">Cytoplasm</keyword>
<name>A0A5J4WPN1_9EUKA</name>
<evidence type="ECO:0000256" key="1">
    <source>
        <dbReference type="ARBA" id="ARBA00004245"/>
    </source>
</evidence>
<evidence type="ECO:0000256" key="3">
    <source>
        <dbReference type="ARBA" id="ARBA00022490"/>
    </source>
</evidence>
<evidence type="ECO:0000256" key="2">
    <source>
        <dbReference type="ARBA" id="ARBA00007192"/>
    </source>
</evidence>
<organism evidence="7 8">
    <name type="scientific">Streblomastix strix</name>
    <dbReference type="NCBI Taxonomy" id="222440"/>
    <lineage>
        <taxon>Eukaryota</taxon>
        <taxon>Metamonada</taxon>
        <taxon>Preaxostyla</taxon>
        <taxon>Oxymonadida</taxon>
        <taxon>Streblomastigidae</taxon>
        <taxon>Streblomastix</taxon>
    </lineage>
</organism>
<reference evidence="7 8" key="1">
    <citation type="submission" date="2019-03" db="EMBL/GenBank/DDBJ databases">
        <title>Single cell metagenomics reveals metabolic interactions within the superorganism composed of flagellate Streblomastix strix and complex community of Bacteroidetes bacteria on its surface.</title>
        <authorList>
            <person name="Treitli S.C."/>
            <person name="Kolisko M."/>
            <person name="Husnik F."/>
            <person name="Keeling P."/>
            <person name="Hampl V."/>
        </authorList>
    </citation>
    <scope>NUCLEOTIDE SEQUENCE [LARGE SCALE GENOMIC DNA]</scope>
    <source>
        <strain evidence="7">ST1C</strain>
    </source>
</reference>
<keyword evidence="5 6" id="KW-0206">Cytoskeleton</keyword>
<dbReference type="GO" id="GO:0051015">
    <property type="term" value="F:actin filament binding"/>
    <property type="evidence" value="ECO:0007669"/>
    <property type="project" value="TreeGrafter"/>
</dbReference>
<comment type="subcellular location">
    <subcellularLocation>
        <location evidence="1 6">Cytoplasm</location>
        <location evidence="1 6">Cytoskeleton</location>
    </subcellularLocation>
</comment>
<evidence type="ECO:0000313" key="8">
    <source>
        <dbReference type="Proteomes" id="UP000324800"/>
    </source>
</evidence>
<dbReference type="InterPro" id="IPR034666">
    <property type="entry name" value="ARPC2/4"/>
</dbReference>
<dbReference type="SUPFAM" id="SSF69645">
    <property type="entry name" value="Arp2/3 complex subunits"/>
    <property type="match status" value="2"/>
</dbReference>
<evidence type="ECO:0000256" key="6">
    <source>
        <dbReference type="RuleBase" id="RU364015"/>
    </source>
</evidence>
<dbReference type="PANTHER" id="PTHR12058">
    <property type="entry name" value="ARP2/3 COMPLEX 34 KDA SUBUNIT"/>
    <property type="match status" value="1"/>
</dbReference>
<dbReference type="EMBL" id="SNRW01001451">
    <property type="protein sequence ID" value="KAA6396335.1"/>
    <property type="molecule type" value="Genomic_DNA"/>
</dbReference>
<sequence length="302" mass="34145">MILLGAENQSLVVFLRELLASQDPTKTRKEGSFSDFDDALITVDVQDGIINIRLEWGCIKDFTANGSSEVLEAVYKGLGLKLEADRVSIAVPLNDVPKDEKARDELIMKLARIKAHLFSGPLLRIMNANAGDISKIQPLQIEVRFGEWIWIVPKADGSFLCGFSNTVSDKSDLPIAKVLYNEFNSIRDSQLNAAPSVQASEQPPKDLQGFTIPNKDQIDGYFLFFFQKRHFASEPAKDRLVGQLAMFRPYINYHFKCTKAFTHYRMRTCTESLQQVLNRAKPEQKLGRGTKTFTGRTMKEFK</sequence>
<comment type="function">
    <text evidence="6">Functions as actin-binding component of the Arp2/3 complex which is involved in regulation of actin polymerization and together with an activating nucleation-promoting factor (NPF) mediates the formation of branched actin networks.</text>
</comment>
<dbReference type="Gene3D" id="3.30.1460.20">
    <property type="match status" value="2"/>
</dbReference>
<dbReference type="InterPro" id="IPR007188">
    <property type="entry name" value="ARPC2"/>
</dbReference>
<comment type="caution">
    <text evidence="7">The sequence shown here is derived from an EMBL/GenBank/DDBJ whole genome shotgun (WGS) entry which is preliminary data.</text>
</comment>
<dbReference type="GO" id="GO:0030041">
    <property type="term" value="P:actin filament polymerization"/>
    <property type="evidence" value="ECO:0007669"/>
    <property type="project" value="InterPro"/>
</dbReference>
<evidence type="ECO:0000256" key="5">
    <source>
        <dbReference type="ARBA" id="ARBA00023212"/>
    </source>
</evidence>
<dbReference type="Proteomes" id="UP000324800">
    <property type="component" value="Unassembled WGS sequence"/>
</dbReference>
<protein>
    <recommendedName>
        <fullName evidence="6">Arp2/3 complex 34 kDa subunit</fullName>
    </recommendedName>
</protein>
<dbReference type="GO" id="GO:0005200">
    <property type="term" value="F:structural constituent of cytoskeleton"/>
    <property type="evidence" value="ECO:0007669"/>
    <property type="project" value="TreeGrafter"/>
</dbReference>
<dbReference type="Pfam" id="PF04045">
    <property type="entry name" value="P34-Arc"/>
    <property type="match status" value="1"/>
</dbReference>
<comment type="subunit">
    <text evidence="6">Component of the Arp2/3 complex.</text>
</comment>
<evidence type="ECO:0000313" key="7">
    <source>
        <dbReference type="EMBL" id="KAA6396335.1"/>
    </source>
</evidence>
<dbReference type="PANTHER" id="PTHR12058:SF0">
    <property type="entry name" value="ACTIN-RELATED PROTEIN 2_3 COMPLEX SUBUNIT 2"/>
    <property type="match status" value="1"/>
</dbReference>
<evidence type="ECO:0000256" key="4">
    <source>
        <dbReference type="ARBA" id="ARBA00023203"/>
    </source>
</evidence>
<dbReference type="AlphaFoldDB" id="A0A5J4WPN1"/>
<keyword evidence="4 6" id="KW-0009">Actin-binding</keyword>
<dbReference type="GO" id="GO:0005885">
    <property type="term" value="C:Arp2/3 protein complex"/>
    <property type="evidence" value="ECO:0007669"/>
    <property type="project" value="InterPro"/>
</dbReference>